<dbReference type="InterPro" id="IPR036815">
    <property type="entry name" value="14-3-3_dom_sf"/>
</dbReference>
<accession>A0A6B2LGB6</accession>
<reference evidence="3" key="1">
    <citation type="journal article" date="2020" name="J. Eukaryot. Microbiol.">
        <title>De novo Sequencing, Assembly and Annotation of the Transcriptome for the Free-Living Testate Amoeba Arcella intermedia.</title>
        <authorList>
            <person name="Ribeiro G.M."/>
            <person name="Porfirio-Sousa A.L."/>
            <person name="Maurer-Alcala X.X."/>
            <person name="Katz L.A."/>
            <person name="Lahr D.J.G."/>
        </authorList>
    </citation>
    <scope>NUCLEOTIDE SEQUENCE</scope>
</reference>
<feature type="domain" description="14-3-3" evidence="2">
    <location>
        <begin position="1"/>
        <end position="206"/>
    </location>
</feature>
<name>A0A6B2LGB6_9EUKA</name>
<dbReference type="EMBL" id="GIBP01007140">
    <property type="protein sequence ID" value="NDV36109.1"/>
    <property type="molecule type" value="Transcribed_RNA"/>
</dbReference>
<organism evidence="3">
    <name type="scientific">Arcella intermedia</name>
    <dbReference type="NCBI Taxonomy" id="1963864"/>
    <lineage>
        <taxon>Eukaryota</taxon>
        <taxon>Amoebozoa</taxon>
        <taxon>Tubulinea</taxon>
        <taxon>Elardia</taxon>
        <taxon>Arcellinida</taxon>
        <taxon>Sphaerothecina</taxon>
        <taxon>Arcellidae</taxon>
        <taxon>Arcella</taxon>
    </lineage>
</organism>
<dbReference type="PANTHER" id="PTHR18860">
    <property type="entry name" value="14-3-3 PROTEIN"/>
    <property type="match status" value="1"/>
</dbReference>
<comment type="similarity">
    <text evidence="1">Belongs to the 14-3-3 family.</text>
</comment>
<dbReference type="SUPFAM" id="SSF48445">
    <property type="entry name" value="14-3-3 protein"/>
    <property type="match status" value="1"/>
</dbReference>
<protein>
    <recommendedName>
        <fullName evidence="2">14-3-3 domain-containing protein</fullName>
    </recommendedName>
</protein>
<sequence>MALQHCEFSPREFLLFCDTFKELRRALRYSLRESRYCEEGSGKGRPALLSAWLARLHSEHSGLISDALDLCRTHILPYSPHPEVALLLDKTQADCLREQIEFSEPGARPPLLPLASALYLRTYEASKALSPVSVLRLEIALNAYLFHCEVVQDRKRGLAIAKEAFDSAIPELDNLPEDQYKEVTSLMGLLRDNLTLFTADYSSSEES</sequence>
<dbReference type="InterPro" id="IPR023410">
    <property type="entry name" value="14-3-3_domain"/>
</dbReference>
<dbReference type="InterPro" id="IPR000308">
    <property type="entry name" value="14-3-3"/>
</dbReference>
<dbReference type="PRINTS" id="PR00305">
    <property type="entry name" value="1433ZETA"/>
</dbReference>
<dbReference type="Gene3D" id="1.20.190.20">
    <property type="entry name" value="14-3-3 domain"/>
    <property type="match status" value="1"/>
</dbReference>
<dbReference type="Pfam" id="PF00244">
    <property type="entry name" value="14-3-3"/>
    <property type="match status" value="1"/>
</dbReference>
<dbReference type="AlphaFoldDB" id="A0A6B2LGB6"/>
<dbReference type="SMART" id="SM00101">
    <property type="entry name" value="14_3_3"/>
    <property type="match status" value="1"/>
</dbReference>
<evidence type="ECO:0000259" key="2">
    <source>
        <dbReference type="SMART" id="SM00101"/>
    </source>
</evidence>
<proteinExistence type="inferred from homology"/>
<evidence type="ECO:0000313" key="3">
    <source>
        <dbReference type="EMBL" id="NDV36109.1"/>
    </source>
</evidence>
<evidence type="ECO:0000256" key="1">
    <source>
        <dbReference type="ARBA" id="ARBA00006141"/>
    </source>
</evidence>